<dbReference type="EMBL" id="CP011104">
    <property type="protein sequence ID" value="AKH65902.1"/>
    <property type="molecule type" value="Genomic_DNA"/>
</dbReference>
<dbReference type="InterPro" id="IPR051220">
    <property type="entry name" value="TFA_Chaperone"/>
</dbReference>
<dbReference type="PANTHER" id="PTHR34413:SF2">
    <property type="entry name" value="PROPHAGE TAIL FIBER ASSEMBLY PROTEIN HOMOLOG TFAE-RELATED"/>
    <property type="match status" value="1"/>
</dbReference>
<dbReference type="InterPro" id="IPR003458">
    <property type="entry name" value="Phage_T4_Gp38_tail_assem"/>
</dbReference>
<accession>A0A0F7LVI1</accession>
<dbReference type="PATRIC" id="fig|230089.6.peg.3746"/>
<organism evidence="1 2">
    <name type="scientific">Photorhabdus thracensis</name>
    <dbReference type="NCBI Taxonomy" id="230089"/>
    <lineage>
        <taxon>Bacteria</taxon>
        <taxon>Pseudomonadati</taxon>
        <taxon>Pseudomonadota</taxon>
        <taxon>Gammaproteobacteria</taxon>
        <taxon>Enterobacterales</taxon>
        <taxon>Morganellaceae</taxon>
        <taxon>Photorhabdus</taxon>
    </lineage>
</organism>
<evidence type="ECO:0008006" key="3">
    <source>
        <dbReference type="Google" id="ProtNLM"/>
    </source>
</evidence>
<dbReference type="PANTHER" id="PTHR34413">
    <property type="entry name" value="PROPHAGE TAIL FIBER ASSEMBLY PROTEIN HOMOLOG TFAE-RELATED-RELATED"/>
    <property type="match status" value="1"/>
</dbReference>
<evidence type="ECO:0000313" key="1">
    <source>
        <dbReference type="EMBL" id="AKH65902.1"/>
    </source>
</evidence>
<protein>
    <recommendedName>
        <fullName evidence="3">Tail fiber assembly protein</fullName>
    </recommendedName>
</protein>
<dbReference type="STRING" id="230089.VY86_16585"/>
<dbReference type="OrthoDB" id="8596093at2"/>
<dbReference type="KEGG" id="ptt:VY86_16585"/>
<keyword evidence="2" id="KW-1185">Reference proteome</keyword>
<reference evidence="1 2" key="1">
    <citation type="journal article" date="2015" name="J. Biotechnol.">
        <title>Complete genome sequence of Photorhabdus temperata subsp. thracensis 39-8(T), an entomopathogenic bacterium for the improved commercial bioinsecticide.</title>
        <authorList>
            <person name="Kwak Y."/>
            <person name="Shin J.H."/>
        </authorList>
    </citation>
    <scope>NUCLEOTIDE SEQUENCE [LARGE SCALE GENOMIC DNA]</scope>
    <source>
        <strain evidence="1 2">DSM 15199</strain>
    </source>
</reference>
<proteinExistence type="predicted"/>
<dbReference type="Proteomes" id="UP000034866">
    <property type="component" value="Chromosome"/>
</dbReference>
<evidence type="ECO:0000313" key="2">
    <source>
        <dbReference type="Proteomes" id="UP000034866"/>
    </source>
</evidence>
<sequence length="116" mass="13512">MKYYKSKDNQVYAYESDGSQNDWIKPDLILVTEAEAMAIANPPPTPEQLQQHVEYEKQYLLRTATEKIDIYQDAVDLSIATNSEKFALTEWRKYRVLLNRVDCTTAPDIQWPDVPK</sequence>
<name>A0A0F7LVI1_9GAMM</name>
<gene>
    <name evidence="1" type="ORF">VY86_16585</name>
</gene>
<dbReference type="AlphaFoldDB" id="A0A0F7LVI1"/>
<reference evidence="2" key="2">
    <citation type="submission" date="2015-03" db="EMBL/GenBank/DDBJ databases">
        <title>Genome sequence of Azospirillum thiophilum strain DSM 21654T.</title>
        <authorList>
            <person name="Kwak Y."/>
            <person name="Shin J.-H."/>
        </authorList>
    </citation>
    <scope>NUCLEOTIDE SEQUENCE [LARGE SCALE GENOMIC DNA]</scope>
    <source>
        <strain evidence="2">DSM 15199</strain>
    </source>
</reference>
<dbReference type="Pfam" id="PF02413">
    <property type="entry name" value="Caudo_TAP"/>
    <property type="match status" value="1"/>
</dbReference>